<dbReference type="NCBIfam" id="NF045620">
    <property type="entry name" value="Sfum_1244_fam"/>
    <property type="match status" value="1"/>
</dbReference>
<dbReference type="InterPro" id="IPR054640">
    <property type="entry name" value="Sfum_1244-like"/>
</dbReference>
<dbReference type="Pfam" id="PF21740">
    <property type="entry name" value="DUF6866_C"/>
    <property type="match status" value="1"/>
</dbReference>
<reference evidence="3 4" key="1">
    <citation type="submission" date="2020-02" db="EMBL/GenBank/DDBJ databases">
        <title>Genome sequences of Thiorhodococcus mannitoliphagus and Thiorhodococcus minor, purple sulfur photosynthetic bacteria in the gammaproteobacterial family, Chromatiaceae.</title>
        <authorList>
            <person name="Aviles F.A."/>
            <person name="Meyer T.E."/>
            <person name="Kyndt J.A."/>
        </authorList>
    </citation>
    <scope>NUCLEOTIDE SEQUENCE [LARGE SCALE GENOMIC DNA]</scope>
    <source>
        <strain evidence="3 4">DSM 11518</strain>
    </source>
</reference>
<proteinExistence type="predicted"/>
<dbReference type="Proteomes" id="UP000483379">
    <property type="component" value="Unassembled WGS sequence"/>
</dbReference>
<accession>A0A6M0JU37</accession>
<dbReference type="EMBL" id="JAAIJQ010000002">
    <property type="protein sequence ID" value="NEV60451.1"/>
    <property type="molecule type" value="Genomic_DNA"/>
</dbReference>
<dbReference type="RefSeq" id="WP_164450496.1">
    <property type="nucleotide sequence ID" value="NZ_JAAIJQ010000002.1"/>
</dbReference>
<name>A0A6M0JU37_9GAMM</name>
<sequence length="348" mass="39351">MTHSALNHLAETVQYNCNVSDARHGADDSLCIYLMKMREYFRWERRLPFGAPLERQQVGEWLQAREELWEQLEHADLLPIEIDEQCYDPFDADAINRALAPQGLVYSGGLGTHGKPHFVLGDLEQHRRHGDRSVFIVADEYARDLSAPPAMTLGQSIFVRRESLRRMLWEKLESWRWSRPDNALGRAFACYDFDNALDASLDAMADREAHTLLLHEQGETLAGEQLGDAWGRLILDLAGTPAEIMARAVRDHLADCLVTIPHLAAKAQAASIHFFVGQLTNMRKEIFPGLQDAYASWRHDGGLEGFDEVAARGRAHWLSLAQAMLEIHREQGAALDQAIRDLVQTRPL</sequence>
<comment type="caution">
    <text evidence="3">The sequence shown here is derived from an EMBL/GenBank/DDBJ whole genome shotgun (WGS) entry which is preliminary data.</text>
</comment>
<dbReference type="InterPro" id="IPR049200">
    <property type="entry name" value="DUF6866_C"/>
</dbReference>
<dbReference type="Pfam" id="PF21739">
    <property type="entry name" value="DUF6866_N"/>
    <property type="match status" value="1"/>
</dbReference>
<dbReference type="InterPro" id="IPR049199">
    <property type="entry name" value="DUF6866_N"/>
</dbReference>
<protein>
    <submittedName>
        <fullName evidence="3">Uncharacterized protein</fullName>
    </submittedName>
</protein>
<evidence type="ECO:0000313" key="3">
    <source>
        <dbReference type="EMBL" id="NEV60451.1"/>
    </source>
</evidence>
<gene>
    <name evidence="3" type="ORF">G3446_00845</name>
</gene>
<evidence type="ECO:0000259" key="1">
    <source>
        <dbReference type="Pfam" id="PF21739"/>
    </source>
</evidence>
<evidence type="ECO:0000259" key="2">
    <source>
        <dbReference type="Pfam" id="PF21740"/>
    </source>
</evidence>
<organism evidence="3 4">
    <name type="scientific">Thiorhodococcus minor</name>
    <dbReference type="NCBI Taxonomy" id="57489"/>
    <lineage>
        <taxon>Bacteria</taxon>
        <taxon>Pseudomonadati</taxon>
        <taxon>Pseudomonadota</taxon>
        <taxon>Gammaproteobacteria</taxon>
        <taxon>Chromatiales</taxon>
        <taxon>Chromatiaceae</taxon>
        <taxon>Thiorhodococcus</taxon>
    </lineage>
</organism>
<feature type="domain" description="DUF6866" evidence="2">
    <location>
        <begin position="165"/>
        <end position="345"/>
    </location>
</feature>
<evidence type="ECO:0000313" key="4">
    <source>
        <dbReference type="Proteomes" id="UP000483379"/>
    </source>
</evidence>
<feature type="domain" description="DUF6866" evidence="1">
    <location>
        <begin position="9"/>
        <end position="160"/>
    </location>
</feature>
<dbReference type="AlphaFoldDB" id="A0A6M0JU37"/>
<keyword evidence="4" id="KW-1185">Reference proteome</keyword>